<reference evidence="1 2" key="1">
    <citation type="submission" date="2020-08" db="EMBL/GenBank/DDBJ databases">
        <title>Sequencing the genomes of 1000 actinobacteria strains.</title>
        <authorList>
            <person name="Klenk H.-P."/>
        </authorList>
    </citation>
    <scope>NUCLEOTIDE SEQUENCE [LARGE SCALE GENOMIC DNA]</scope>
    <source>
        <strain evidence="1 2">DSM 45823</strain>
    </source>
</reference>
<dbReference type="RefSeq" id="WP_182704419.1">
    <property type="nucleotide sequence ID" value="NZ_JACJII010000001.1"/>
</dbReference>
<dbReference type="Proteomes" id="UP000539313">
    <property type="component" value="Unassembled WGS sequence"/>
</dbReference>
<organism evidence="1 2">
    <name type="scientific">Thermomonospora cellulosilytica</name>
    <dbReference type="NCBI Taxonomy" id="1411118"/>
    <lineage>
        <taxon>Bacteria</taxon>
        <taxon>Bacillati</taxon>
        <taxon>Actinomycetota</taxon>
        <taxon>Actinomycetes</taxon>
        <taxon>Streptosporangiales</taxon>
        <taxon>Thermomonosporaceae</taxon>
        <taxon>Thermomonospora</taxon>
    </lineage>
</organism>
<name>A0A7W3MUW9_9ACTN</name>
<sequence>MFDGFTGWPVDVPPGGLLRLSGRMTDAQVGTAVAVIADSSVWDDLPALDLLRAFTDQDEVAVPGGLRLTDTSTGAVVEPGCCFGLESWRDWAELLDGETPWLGHDPTPEIEFADGVALVRVDGGDSIRLPLEELPAILTAVRNDLTGFLSLTGRWADAHAPHLSGRLVKLLDRGLRITLPV</sequence>
<evidence type="ECO:0000313" key="2">
    <source>
        <dbReference type="Proteomes" id="UP000539313"/>
    </source>
</evidence>
<protein>
    <submittedName>
        <fullName evidence="1">Uncharacterized protein</fullName>
    </submittedName>
</protein>
<proteinExistence type="predicted"/>
<dbReference type="EMBL" id="JACJII010000001">
    <property type="protein sequence ID" value="MBA9002363.1"/>
    <property type="molecule type" value="Genomic_DNA"/>
</dbReference>
<gene>
    <name evidence="1" type="ORF">HNR21_001245</name>
</gene>
<keyword evidence="2" id="KW-1185">Reference proteome</keyword>
<accession>A0A7W3MUW9</accession>
<comment type="caution">
    <text evidence="1">The sequence shown here is derived from an EMBL/GenBank/DDBJ whole genome shotgun (WGS) entry which is preliminary data.</text>
</comment>
<dbReference type="AlphaFoldDB" id="A0A7W3MUW9"/>
<evidence type="ECO:0000313" key="1">
    <source>
        <dbReference type="EMBL" id="MBA9002363.1"/>
    </source>
</evidence>